<accession>A0A0M4QGQ3</accession>
<name>A0A0M4QGQ3_9MICC</name>
<sequence>MLRDQDHKGSLFAIEEIYLKKRSPLAVLLLPLITFGIYQIVWYVKTKNEMNQLGAQIPTAWLVIVPIVNIWWLWENSSGVERVTKNGLSKVSSFLLVLLLGSIGGAIVQNTFNTTVAVKAELQGVS</sequence>
<evidence type="ECO:0000313" key="4">
    <source>
        <dbReference type="Proteomes" id="UP000062833"/>
    </source>
</evidence>
<keyword evidence="1" id="KW-0812">Transmembrane</keyword>
<dbReference type="EMBL" id="CP012677">
    <property type="protein sequence ID" value="ALE92880.1"/>
    <property type="molecule type" value="Genomic_DNA"/>
</dbReference>
<evidence type="ECO:0000313" key="3">
    <source>
        <dbReference type="EMBL" id="ALE92880.1"/>
    </source>
</evidence>
<feature type="domain" description="DUF4234" evidence="2">
    <location>
        <begin position="22"/>
        <end position="74"/>
    </location>
</feature>
<dbReference type="Pfam" id="PF14018">
    <property type="entry name" value="DUF4234"/>
    <property type="match status" value="1"/>
</dbReference>
<keyword evidence="4" id="KW-1185">Reference proteome</keyword>
<organism evidence="3 4">
    <name type="scientific">Arthrobacter alpinus</name>
    <dbReference type="NCBI Taxonomy" id="656366"/>
    <lineage>
        <taxon>Bacteria</taxon>
        <taxon>Bacillati</taxon>
        <taxon>Actinomycetota</taxon>
        <taxon>Actinomycetes</taxon>
        <taxon>Micrococcales</taxon>
        <taxon>Micrococcaceae</taxon>
        <taxon>Arthrobacter</taxon>
    </lineage>
</organism>
<keyword evidence="1" id="KW-1133">Transmembrane helix</keyword>
<dbReference type="AlphaFoldDB" id="A0A0M4QGQ3"/>
<keyword evidence="1" id="KW-0472">Membrane</keyword>
<dbReference type="KEGG" id="aaq:AOC05_12200"/>
<protein>
    <recommendedName>
        <fullName evidence="2">DUF4234 domain-containing protein</fullName>
    </recommendedName>
</protein>
<evidence type="ECO:0000259" key="2">
    <source>
        <dbReference type="Pfam" id="PF14018"/>
    </source>
</evidence>
<evidence type="ECO:0000256" key="1">
    <source>
        <dbReference type="SAM" id="Phobius"/>
    </source>
</evidence>
<dbReference type="OrthoDB" id="4945834at2"/>
<proteinExistence type="predicted"/>
<gene>
    <name evidence="3" type="ORF">AOC05_12200</name>
</gene>
<dbReference type="Proteomes" id="UP000062833">
    <property type="component" value="Chromosome"/>
</dbReference>
<dbReference type="InterPro" id="IPR025328">
    <property type="entry name" value="DUF4234"/>
</dbReference>
<reference evidence="4" key="1">
    <citation type="submission" date="2015-09" db="EMBL/GenBank/DDBJ databases">
        <title>Complete genome of Arthrobacter alpinus strain R3.8.</title>
        <authorList>
            <person name="See-Too W.S."/>
            <person name="Chan K.G."/>
        </authorList>
    </citation>
    <scope>NUCLEOTIDE SEQUENCE [LARGE SCALE GENOMIC DNA]</scope>
    <source>
        <strain evidence="4">R3.8</strain>
    </source>
</reference>
<feature type="transmembrane region" description="Helical" evidence="1">
    <location>
        <begin position="56"/>
        <end position="74"/>
    </location>
</feature>
<feature type="transmembrane region" description="Helical" evidence="1">
    <location>
        <begin position="25"/>
        <end position="44"/>
    </location>
</feature>
<dbReference type="PATRIC" id="fig|656366.3.peg.2636"/>
<feature type="transmembrane region" description="Helical" evidence="1">
    <location>
        <begin position="94"/>
        <end position="112"/>
    </location>
</feature>